<dbReference type="Gene3D" id="3.40.50.300">
    <property type="entry name" value="P-loop containing nucleotide triphosphate hydrolases"/>
    <property type="match status" value="1"/>
</dbReference>
<name>A0A095XZE7_9CORY</name>
<dbReference type="SUPFAM" id="SSF52540">
    <property type="entry name" value="P-loop containing nucleoside triphosphate hydrolases"/>
    <property type="match status" value="1"/>
</dbReference>
<dbReference type="PANTHER" id="PTHR37937:SF1">
    <property type="entry name" value="CONJUGATIVE TRANSFER: DNA TRANSPORT"/>
    <property type="match status" value="1"/>
</dbReference>
<organism evidence="8 9">
    <name type="scientific">Corynebacterium freneyi DNF00450</name>
    <dbReference type="NCBI Taxonomy" id="1287475"/>
    <lineage>
        <taxon>Bacteria</taxon>
        <taxon>Bacillati</taxon>
        <taxon>Actinomycetota</taxon>
        <taxon>Actinomycetes</taxon>
        <taxon>Mycobacteriales</taxon>
        <taxon>Corynebacteriaceae</taxon>
        <taxon>Corynebacterium</taxon>
    </lineage>
</organism>
<dbReference type="InterPro" id="IPR032689">
    <property type="entry name" value="TraG-D_C"/>
</dbReference>
<evidence type="ECO:0000256" key="1">
    <source>
        <dbReference type="ARBA" id="ARBA00004651"/>
    </source>
</evidence>
<evidence type="ECO:0000256" key="6">
    <source>
        <dbReference type="SAM" id="MobiDB-lite"/>
    </source>
</evidence>
<comment type="subcellular location">
    <subcellularLocation>
        <location evidence="1">Cell membrane</location>
        <topology evidence="1">Multi-pass membrane protein</topology>
    </subcellularLocation>
</comment>
<dbReference type="AlphaFoldDB" id="A0A095XZE7"/>
<dbReference type="CDD" id="cd01127">
    <property type="entry name" value="TrwB_TraG_TraD_VirD4"/>
    <property type="match status" value="1"/>
</dbReference>
<dbReference type="Pfam" id="PF12696">
    <property type="entry name" value="TraG-D_C"/>
    <property type="match status" value="1"/>
</dbReference>
<evidence type="ECO:0000256" key="5">
    <source>
        <dbReference type="ARBA" id="ARBA00023136"/>
    </source>
</evidence>
<evidence type="ECO:0000256" key="3">
    <source>
        <dbReference type="ARBA" id="ARBA00022692"/>
    </source>
</evidence>
<proteinExistence type="predicted"/>
<dbReference type="PANTHER" id="PTHR37937">
    <property type="entry name" value="CONJUGATIVE TRANSFER: DNA TRANSPORT"/>
    <property type="match status" value="1"/>
</dbReference>
<dbReference type="eggNOG" id="COG3505">
    <property type="taxonomic scope" value="Bacteria"/>
</dbReference>
<evidence type="ECO:0000313" key="9">
    <source>
        <dbReference type="Proteomes" id="UP000029548"/>
    </source>
</evidence>
<keyword evidence="2" id="KW-1003">Cell membrane</keyword>
<gene>
    <name evidence="8" type="ORF">HMPREF1650_10850</name>
</gene>
<keyword evidence="5" id="KW-0472">Membrane</keyword>
<evidence type="ECO:0000256" key="4">
    <source>
        <dbReference type="ARBA" id="ARBA00022989"/>
    </source>
</evidence>
<dbReference type="GO" id="GO:0005886">
    <property type="term" value="C:plasma membrane"/>
    <property type="evidence" value="ECO:0007669"/>
    <property type="project" value="UniProtKB-SubCell"/>
</dbReference>
<accession>A0A095XZE7</accession>
<evidence type="ECO:0000259" key="7">
    <source>
        <dbReference type="Pfam" id="PF12696"/>
    </source>
</evidence>
<evidence type="ECO:0000313" key="8">
    <source>
        <dbReference type="EMBL" id="KGF15595.1"/>
    </source>
</evidence>
<protein>
    <recommendedName>
        <fullName evidence="7">TraD/TraG TraM recognition site domain-containing protein</fullName>
    </recommendedName>
</protein>
<keyword evidence="4" id="KW-1133">Transmembrane helix</keyword>
<feature type="compositionally biased region" description="Low complexity" evidence="6">
    <location>
        <begin position="1"/>
        <end position="13"/>
    </location>
</feature>
<feature type="region of interest" description="Disordered" evidence="6">
    <location>
        <begin position="1"/>
        <end position="25"/>
    </location>
</feature>
<keyword evidence="3" id="KW-0812">Transmembrane</keyword>
<dbReference type="RefSeq" id="WP_035123165.1">
    <property type="nucleotide sequence ID" value="NZ_JRNE01000074.1"/>
</dbReference>
<comment type="caution">
    <text evidence="8">The sequence shown here is derived from an EMBL/GenBank/DDBJ whole genome shotgun (WGS) entry which is preliminary data.</text>
</comment>
<evidence type="ECO:0000256" key="2">
    <source>
        <dbReference type="ARBA" id="ARBA00022475"/>
    </source>
</evidence>
<dbReference type="EMBL" id="JRNE01000074">
    <property type="protein sequence ID" value="KGF15595.1"/>
    <property type="molecule type" value="Genomic_DNA"/>
</dbReference>
<dbReference type="InterPro" id="IPR027417">
    <property type="entry name" value="P-loop_NTPase"/>
</dbReference>
<reference evidence="8 9" key="1">
    <citation type="submission" date="2014-07" db="EMBL/GenBank/DDBJ databases">
        <authorList>
            <person name="McCorrison J."/>
            <person name="Sanka R."/>
            <person name="Torralba M."/>
            <person name="Gillis M."/>
            <person name="Haft D.H."/>
            <person name="Methe B."/>
            <person name="Sutton G."/>
            <person name="Nelson K.E."/>
        </authorList>
    </citation>
    <scope>NUCLEOTIDE SEQUENCE [LARGE SCALE GENOMIC DNA]</scope>
    <source>
        <strain evidence="8 9">DNF00450</strain>
    </source>
</reference>
<sequence length="469" mass="49787">MRNRTKATGTAGTAKKRTWTPPPTPYGGLVALKTAGGATRLVPAQTAPHLLVSGPTGVGKSRRVLGPGILMWGGPVVAVSSKPDLIELCLTGRHERPGARTYVLDLSGEVPDDDLPADVQKVVVDPVALITCDDDAIDLATILQQSGAAGAGGGTGGKSGDAFWENISTAPLAALLRAAGGDGIAWAREAVSRIEPTDEDDRDQPSWLNAVGRLEEMGSHMLAAELRSAGELDGKMRDSIAVTMKSAVAPWLRSTVVGRGTEIVFTPSLLEHPAATLFVVAPATGVAAGAAVACIDTISKRWRANQTEKVKLPRLLMVVDELANTMPWPKLPTVVTESRAMGIHLLVAVQATSQLAKRYGKEGMDELREVFPATLLLVGAPEKEMLEQAAWWAGQAERQKVSVDSIGRQTQSSERADVITASDLLPRSIDEGRLLRGRRPGDHSPAVTEGGLRVTLQDISKMNFRISQR</sequence>
<dbReference type="InterPro" id="IPR051539">
    <property type="entry name" value="T4SS-coupling_protein"/>
</dbReference>
<feature type="domain" description="TraD/TraG TraM recognition site" evidence="7">
    <location>
        <begin position="314"/>
        <end position="425"/>
    </location>
</feature>
<dbReference type="Proteomes" id="UP000029548">
    <property type="component" value="Unassembled WGS sequence"/>
</dbReference>